<accession>A0A914LAW2</accession>
<comment type="similarity">
    <text evidence="1">Belongs to the nuclear hormone receptor family.</text>
</comment>
<dbReference type="Proteomes" id="UP000887563">
    <property type="component" value="Unplaced"/>
</dbReference>
<dbReference type="InterPro" id="IPR050274">
    <property type="entry name" value="Nuclear_hormone_rcpt_NR2"/>
</dbReference>
<name>A0A914LAW2_MELIC</name>
<dbReference type="PROSITE" id="PS00031">
    <property type="entry name" value="NUCLEAR_REC_DBD_1"/>
    <property type="match status" value="1"/>
</dbReference>
<dbReference type="PROSITE" id="PS51030">
    <property type="entry name" value="NUCLEAR_REC_DBD_2"/>
    <property type="match status" value="1"/>
</dbReference>
<sequence length="273" mass="31653">MFFYSKNLQGSDVLISPAGMSPILIKHDETSNLLFYKHLIRIAEFNLSREEFLILRVLILLHTATTELSKIGFGIIHAELEKLSKTLMFYEQHKWGDAKGAERFANLLMKRPKNCVVCAKPAKFCHFDVPSCSGCFSFFRRSILDQHLYVCKNFGNCRIEEEFSSGNSKPEVELLQFLKYSDDKLLHIRYSETDISPNYYHKSMSNILNNIDGGGLSDSILAKSDMFSMIIVRFIFHIGKEHKNFTKYDMSDRKIILNKNIFPKFMNNIIFED</sequence>
<keyword evidence="11" id="KW-1185">Reference proteome</keyword>
<keyword evidence="8" id="KW-0675">Receptor</keyword>
<dbReference type="GO" id="GO:0008270">
    <property type="term" value="F:zinc ion binding"/>
    <property type="evidence" value="ECO:0007669"/>
    <property type="project" value="UniProtKB-KW"/>
</dbReference>
<dbReference type="Pfam" id="PF00104">
    <property type="entry name" value="Hormone_recep"/>
    <property type="match status" value="1"/>
</dbReference>
<dbReference type="GO" id="GO:0043565">
    <property type="term" value="F:sequence-specific DNA binding"/>
    <property type="evidence" value="ECO:0007669"/>
    <property type="project" value="InterPro"/>
</dbReference>
<dbReference type="InterPro" id="IPR013088">
    <property type="entry name" value="Znf_NHR/GATA"/>
</dbReference>
<dbReference type="InterPro" id="IPR000536">
    <property type="entry name" value="Nucl_hrmn_rcpt_lig-bd"/>
</dbReference>
<proteinExistence type="inferred from homology"/>
<evidence type="ECO:0000256" key="4">
    <source>
        <dbReference type="ARBA" id="ARBA00022833"/>
    </source>
</evidence>
<dbReference type="SUPFAM" id="SSF57716">
    <property type="entry name" value="Glucocorticoid receptor-like (DNA-binding domain)"/>
    <property type="match status" value="1"/>
</dbReference>
<evidence type="ECO:0000313" key="11">
    <source>
        <dbReference type="Proteomes" id="UP000887563"/>
    </source>
</evidence>
<evidence type="ECO:0000256" key="3">
    <source>
        <dbReference type="ARBA" id="ARBA00022771"/>
    </source>
</evidence>
<evidence type="ECO:0000256" key="2">
    <source>
        <dbReference type="ARBA" id="ARBA00022723"/>
    </source>
</evidence>
<dbReference type="InterPro" id="IPR035500">
    <property type="entry name" value="NHR-like_dom_sf"/>
</dbReference>
<dbReference type="WBParaSite" id="Minc3s00368g11122">
    <property type="protein sequence ID" value="Minc3s00368g11122"/>
    <property type="gene ID" value="Minc3s00368g11122"/>
</dbReference>
<protein>
    <submittedName>
        <fullName evidence="12">Nuclear receptor domain-containing protein</fullName>
    </submittedName>
</protein>
<evidence type="ECO:0000256" key="9">
    <source>
        <dbReference type="ARBA" id="ARBA00023242"/>
    </source>
</evidence>
<keyword evidence="3" id="KW-0863">Zinc-finger</keyword>
<keyword evidence="5" id="KW-0805">Transcription regulation</keyword>
<dbReference type="Gene3D" id="3.30.50.10">
    <property type="entry name" value="Erythroid Transcription Factor GATA-1, subunit A"/>
    <property type="match status" value="1"/>
</dbReference>
<evidence type="ECO:0000256" key="8">
    <source>
        <dbReference type="ARBA" id="ARBA00023170"/>
    </source>
</evidence>
<dbReference type="AlphaFoldDB" id="A0A914LAW2"/>
<dbReference type="SMART" id="SM00399">
    <property type="entry name" value="ZnF_C4"/>
    <property type="match status" value="1"/>
</dbReference>
<dbReference type="InterPro" id="IPR001628">
    <property type="entry name" value="Znf_hrmn_rcpt"/>
</dbReference>
<evidence type="ECO:0000313" key="12">
    <source>
        <dbReference type="WBParaSite" id="Minc3s00368g11122"/>
    </source>
</evidence>
<dbReference type="Pfam" id="PF00105">
    <property type="entry name" value="zf-C4"/>
    <property type="match status" value="1"/>
</dbReference>
<evidence type="ECO:0000256" key="1">
    <source>
        <dbReference type="ARBA" id="ARBA00005993"/>
    </source>
</evidence>
<dbReference type="SUPFAM" id="SSF48508">
    <property type="entry name" value="Nuclear receptor ligand-binding domain"/>
    <property type="match status" value="1"/>
</dbReference>
<keyword evidence="2" id="KW-0479">Metal-binding</keyword>
<evidence type="ECO:0000256" key="5">
    <source>
        <dbReference type="ARBA" id="ARBA00023015"/>
    </source>
</evidence>
<evidence type="ECO:0000259" key="10">
    <source>
        <dbReference type="PROSITE" id="PS51030"/>
    </source>
</evidence>
<organism evidence="11 12">
    <name type="scientific">Meloidogyne incognita</name>
    <name type="common">Southern root-knot nematode worm</name>
    <name type="synonym">Oxyuris incognita</name>
    <dbReference type="NCBI Taxonomy" id="6306"/>
    <lineage>
        <taxon>Eukaryota</taxon>
        <taxon>Metazoa</taxon>
        <taxon>Ecdysozoa</taxon>
        <taxon>Nematoda</taxon>
        <taxon>Chromadorea</taxon>
        <taxon>Rhabditida</taxon>
        <taxon>Tylenchina</taxon>
        <taxon>Tylenchomorpha</taxon>
        <taxon>Tylenchoidea</taxon>
        <taxon>Meloidogynidae</taxon>
        <taxon>Meloidogyninae</taxon>
        <taxon>Meloidogyne</taxon>
        <taxon>Meloidogyne incognita group</taxon>
    </lineage>
</organism>
<keyword evidence="4" id="KW-0862">Zinc</keyword>
<reference evidence="12" key="1">
    <citation type="submission" date="2022-11" db="UniProtKB">
        <authorList>
            <consortium name="WormBaseParasite"/>
        </authorList>
    </citation>
    <scope>IDENTIFICATION</scope>
</reference>
<keyword evidence="9" id="KW-0539">Nucleus</keyword>
<evidence type="ECO:0000256" key="6">
    <source>
        <dbReference type="ARBA" id="ARBA00023125"/>
    </source>
</evidence>
<keyword evidence="6" id="KW-0238">DNA-binding</keyword>
<dbReference type="Gene3D" id="1.10.565.10">
    <property type="entry name" value="Retinoid X Receptor"/>
    <property type="match status" value="1"/>
</dbReference>
<keyword evidence="7" id="KW-0804">Transcription</keyword>
<feature type="domain" description="Nuclear receptor" evidence="10">
    <location>
        <begin position="112"/>
        <end position="160"/>
    </location>
</feature>
<evidence type="ECO:0000256" key="7">
    <source>
        <dbReference type="ARBA" id="ARBA00023163"/>
    </source>
</evidence>
<dbReference type="PANTHER" id="PTHR24083">
    <property type="entry name" value="NUCLEAR HORMONE RECEPTOR"/>
    <property type="match status" value="1"/>
</dbReference>
<dbReference type="GO" id="GO:0003700">
    <property type="term" value="F:DNA-binding transcription factor activity"/>
    <property type="evidence" value="ECO:0007669"/>
    <property type="project" value="InterPro"/>
</dbReference>